<evidence type="ECO:0000256" key="1">
    <source>
        <dbReference type="SAM" id="MobiDB-lite"/>
    </source>
</evidence>
<feature type="compositionally biased region" description="Pro residues" evidence="1">
    <location>
        <begin position="1"/>
        <end position="12"/>
    </location>
</feature>
<dbReference type="Proteomes" id="UP001597283">
    <property type="component" value="Unassembled WGS sequence"/>
</dbReference>
<organism evidence="3 4">
    <name type="scientific">Sphingomonas floccifaciens</name>
    <dbReference type="NCBI Taxonomy" id="1844115"/>
    <lineage>
        <taxon>Bacteria</taxon>
        <taxon>Pseudomonadati</taxon>
        <taxon>Pseudomonadota</taxon>
        <taxon>Alphaproteobacteria</taxon>
        <taxon>Sphingomonadales</taxon>
        <taxon>Sphingomonadaceae</taxon>
        <taxon>Sphingomonas</taxon>
    </lineage>
</organism>
<dbReference type="InterPro" id="IPR009875">
    <property type="entry name" value="PilZ_domain"/>
</dbReference>
<accession>A0ABW4NDN2</accession>
<sequence length="287" mass="31034">MDPHTTSPPSPSRRPDRRSIGSNLPGGIDEKGQSHDDYPEADTVVYRCRSSFALRRQSAGSAPQAERSPASEQRVEPRVQAALSAEVLAGGQSYPARIANISTTGLTLVFKMPVPLFTGAHLLVRTGAHAPFTGSVRWVRERECGMVFNRALADEVLQDASALFDPGKRVRPGRARVHLRATVRGPGLDRKVTIENVGSGGMELVTGLTLPVGTGVMIDIDGLMPIGGYVRWSEAGRCGVMIHKLLPLSAAEEIARRCNVHPSWLKDLREAHSAIVETGSDRPERPL</sequence>
<evidence type="ECO:0000313" key="4">
    <source>
        <dbReference type="Proteomes" id="UP001597283"/>
    </source>
</evidence>
<comment type="caution">
    <text evidence="3">The sequence shown here is derived from an EMBL/GenBank/DDBJ whole genome shotgun (WGS) entry which is preliminary data.</text>
</comment>
<proteinExistence type="predicted"/>
<dbReference type="Gene3D" id="2.40.10.220">
    <property type="entry name" value="predicted glycosyltransferase like domains"/>
    <property type="match status" value="1"/>
</dbReference>
<protein>
    <submittedName>
        <fullName evidence="3">PilZ domain-containing protein</fullName>
    </submittedName>
</protein>
<gene>
    <name evidence="3" type="ORF">ACFSC3_11780</name>
</gene>
<feature type="compositionally biased region" description="Basic and acidic residues" evidence="1">
    <location>
        <begin position="28"/>
        <end position="38"/>
    </location>
</feature>
<dbReference type="SUPFAM" id="SSF141371">
    <property type="entry name" value="PilZ domain-like"/>
    <property type="match status" value="2"/>
</dbReference>
<feature type="domain" description="PilZ" evidence="2">
    <location>
        <begin position="72"/>
        <end position="150"/>
    </location>
</feature>
<feature type="region of interest" description="Disordered" evidence="1">
    <location>
        <begin position="56"/>
        <end position="77"/>
    </location>
</feature>
<dbReference type="RefSeq" id="WP_380940919.1">
    <property type="nucleotide sequence ID" value="NZ_JBHUFC010000003.1"/>
</dbReference>
<reference evidence="4" key="1">
    <citation type="journal article" date="2019" name="Int. J. Syst. Evol. Microbiol.">
        <title>The Global Catalogue of Microorganisms (GCM) 10K type strain sequencing project: providing services to taxonomists for standard genome sequencing and annotation.</title>
        <authorList>
            <consortium name="The Broad Institute Genomics Platform"/>
            <consortium name="The Broad Institute Genome Sequencing Center for Infectious Disease"/>
            <person name="Wu L."/>
            <person name="Ma J."/>
        </authorList>
    </citation>
    <scope>NUCLEOTIDE SEQUENCE [LARGE SCALE GENOMIC DNA]</scope>
    <source>
        <strain evidence="4">Q85</strain>
    </source>
</reference>
<feature type="region of interest" description="Disordered" evidence="1">
    <location>
        <begin position="1"/>
        <end position="41"/>
    </location>
</feature>
<keyword evidence="4" id="KW-1185">Reference proteome</keyword>
<dbReference type="Pfam" id="PF07238">
    <property type="entry name" value="PilZ"/>
    <property type="match status" value="1"/>
</dbReference>
<evidence type="ECO:0000259" key="2">
    <source>
        <dbReference type="Pfam" id="PF07238"/>
    </source>
</evidence>
<dbReference type="EMBL" id="JBHUFC010000003">
    <property type="protein sequence ID" value="MFD1788252.1"/>
    <property type="molecule type" value="Genomic_DNA"/>
</dbReference>
<name>A0ABW4NDN2_9SPHN</name>
<evidence type="ECO:0000313" key="3">
    <source>
        <dbReference type="EMBL" id="MFD1788252.1"/>
    </source>
</evidence>